<accession>A0A1L9RFE4</accession>
<dbReference type="OrthoDB" id="2823490at2759"/>
<dbReference type="AlphaFoldDB" id="A0A1L9RFE4"/>
<dbReference type="RefSeq" id="XP_040687318.1">
    <property type="nucleotide sequence ID" value="XM_040835574.1"/>
</dbReference>
<reference evidence="2" key="1">
    <citation type="journal article" date="2017" name="Genome Biol.">
        <title>Comparative genomics reveals high biological diversity and specific adaptations in the industrially and medically important fungal genus Aspergillus.</title>
        <authorList>
            <person name="de Vries R.P."/>
            <person name="Riley R."/>
            <person name="Wiebenga A."/>
            <person name="Aguilar-Osorio G."/>
            <person name="Amillis S."/>
            <person name="Uchima C.A."/>
            <person name="Anderluh G."/>
            <person name="Asadollahi M."/>
            <person name="Askin M."/>
            <person name="Barry K."/>
            <person name="Battaglia E."/>
            <person name="Bayram O."/>
            <person name="Benocci T."/>
            <person name="Braus-Stromeyer S.A."/>
            <person name="Caldana C."/>
            <person name="Canovas D."/>
            <person name="Cerqueira G.C."/>
            <person name="Chen F."/>
            <person name="Chen W."/>
            <person name="Choi C."/>
            <person name="Clum A."/>
            <person name="Dos Santos R.A."/>
            <person name="Damasio A.R."/>
            <person name="Diallinas G."/>
            <person name="Emri T."/>
            <person name="Fekete E."/>
            <person name="Flipphi M."/>
            <person name="Freyberg S."/>
            <person name="Gallo A."/>
            <person name="Gournas C."/>
            <person name="Habgood R."/>
            <person name="Hainaut M."/>
            <person name="Harispe M.L."/>
            <person name="Henrissat B."/>
            <person name="Hilden K.S."/>
            <person name="Hope R."/>
            <person name="Hossain A."/>
            <person name="Karabika E."/>
            <person name="Karaffa L."/>
            <person name="Karanyi Z."/>
            <person name="Krasevec N."/>
            <person name="Kuo A."/>
            <person name="Kusch H."/>
            <person name="LaButti K."/>
            <person name="Lagendijk E.L."/>
            <person name="Lapidus A."/>
            <person name="Levasseur A."/>
            <person name="Lindquist E."/>
            <person name="Lipzen A."/>
            <person name="Logrieco A.F."/>
            <person name="MacCabe A."/>
            <person name="Maekelae M.R."/>
            <person name="Malavazi I."/>
            <person name="Melin P."/>
            <person name="Meyer V."/>
            <person name="Mielnichuk N."/>
            <person name="Miskei M."/>
            <person name="Molnar A.P."/>
            <person name="Mule G."/>
            <person name="Ngan C.Y."/>
            <person name="Orejas M."/>
            <person name="Orosz E."/>
            <person name="Ouedraogo J.P."/>
            <person name="Overkamp K.M."/>
            <person name="Park H.-S."/>
            <person name="Perrone G."/>
            <person name="Piumi F."/>
            <person name="Punt P.J."/>
            <person name="Ram A.F."/>
            <person name="Ramon A."/>
            <person name="Rauscher S."/>
            <person name="Record E."/>
            <person name="Riano-Pachon D.M."/>
            <person name="Robert V."/>
            <person name="Roehrig J."/>
            <person name="Ruller R."/>
            <person name="Salamov A."/>
            <person name="Salih N.S."/>
            <person name="Samson R.A."/>
            <person name="Sandor E."/>
            <person name="Sanguinetti M."/>
            <person name="Schuetze T."/>
            <person name="Sepcic K."/>
            <person name="Shelest E."/>
            <person name="Sherlock G."/>
            <person name="Sophianopoulou V."/>
            <person name="Squina F.M."/>
            <person name="Sun H."/>
            <person name="Susca A."/>
            <person name="Todd R.B."/>
            <person name="Tsang A."/>
            <person name="Unkles S.E."/>
            <person name="van de Wiele N."/>
            <person name="van Rossen-Uffink D."/>
            <person name="Oliveira J.V."/>
            <person name="Vesth T.C."/>
            <person name="Visser J."/>
            <person name="Yu J.-H."/>
            <person name="Zhou M."/>
            <person name="Andersen M.R."/>
            <person name="Archer D.B."/>
            <person name="Baker S.E."/>
            <person name="Benoit I."/>
            <person name="Brakhage A.A."/>
            <person name="Braus G.H."/>
            <person name="Fischer R."/>
            <person name="Frisvad J.C."/>
            <person name="Goldman G.H."/>
            <person name="Houbraken J."/>
            <person name="Oakley B."/>
            <person name="Pocsi I."/>
            <person name="Scazzocchio C."/>
            <person name="Seiboth B."/>
            <person name="vanKuyk P.A."/>
            <person name="Wortman J."/>
            <person name="Dyer P.S."/>
            <person name="Grigoriev I.V."/>
        </authorList>
    </citation>
    <scope>NUCLEOTIDE SEQUENCE [LARGE SCALE GENOMIC DNA]</scope>
    <source>
        <strain evidence="2">DTO 134E9</strain>
    </source>
</reference>
<gene>
    <name evidence="1" type="ORF">ASPWEDRAFT_41491</name>
</gene>
<organism evidence="1 2">
    <name type="scientific">Aspergillus wentii DTO 134E9</name>
    <dbReference type="NCBI Taxonomy" id="1073089"/>
    <lineage>
        <taxon>Eukaryota</taxon>
        <taxon>Fungi</taxon>
        <taxon>Dikarya</taxon>
        <taxon>Ascomycota</taxon>
        <taxon>Pezizomycotina</taxon>
        <taxon>Eurotiomycetes</taxon>
        <taxon>Eurotiomycetidae</taxon>
        <taxon>Eurotiales</taxon>
        <taxon>Aspergillaceae</taxon>
        <taxon>Aspergillus</taxon>
        <taxon>Aspergillus subgen. Cremei</taxon>
    </lineage>
</organism>
<dbReference type="Proteomes" id="UP000184383">
    <property type="component" value="Unassembled WGS sequence"/>
</dbReference>
<keyword evidence="2" id="KW-1185">Reference proteome</keyword>
<evidence type="ECO:0000313" key="2">
    <source>
        <dbReference type="Proteomes" id="UP000184383"/>
    </source>
</evidence>
<dbReference type="EMBL" id="KV878213">
    <property type="protein sequence ID" value="OJJ33642.1"/>
    <property type="molecule type" value="Genomic_DNA"/>
</dbReference>
<name>A0A1L9RFE4_ASPWE</name>
<dbReference type="STRING" id="1073089.A0A1L9RFE4"/>
<proteinExistence type="predicted"/>
<dbReference type="GeneID" id="63751422"/>
<dbReference type="VEuPathDB" id="FungiDB:ASPWEDRAFT_41491"/>
<evidence type="ECO:0000313" key="1">
    <source>
        <dbReference type="EMBL" id="OJJ33642.1"/>
    </source>
</evidence>
<protein>
    <submittedName>
        <fullName evidence="1">Uncharacterized protein</fullName>
    </submittedName>
</protein>
<sequence length="83" mass="9727">MVVDEQELWPTWTYLSAPAQHVDKVHVTFRIFGTAKTSREQWVAERRSRAPEISCAFYHLLERCVKAGPLSERSVRNGRRVER</sequence>